<organism evidence="4 5">
    <name type="scientific">Halobacillus naozhouensis</name>
    <dbReference type="NCBI Taxonomy" id="554880"/>
    <lineage>
        <taxon>Bacteria</taxon>
        <taxon>Bacillati</taxon>
        <taxon>Bacillota</taxon>
        <taxon>Bacilli</taxon>
        <taxon>Bacillales</taxon>
        <taxon>Bacillaceae</taxon>
        <taxon>Halobacillus</taxon>
    </lineage>
</organism>
<dbReference type="PROSITE" id="PS51462">
    <property type="entry name" value="NUDIX"/>
    <property type="match status" value="1"/>
</dbReference>
<gene>
    <name evidence="4" type="ORF">P9989_18285</name>
</gene>
<reference evidence="4 5" key="1">
    <citation type="submission" date="2023-04" db="EMBL/GenBank/DDBJ databases">
        <title>Genome sequence of Halobacillus naozhouensis KACC 21980.</title>
        <authorList>
            <person name="Kim S."/>
            <person name="Heo J."/>
            <person name="Kwon S.-W."/>
        </authorList>
    </citation>
    <scope>NUCLEOTIDE SEQUENCE [LARGE SCALE GENOMIC DNA]</scope>
    <source>
        <strain evidence="4 5">KCTC 13234</strain>
    </source>
</reference>
<dbReference type="InterPro" id="IPR015797">
    <property type="entry name" value="NUDIX_hydrolase-like_dom_sf"/>
</dbReference>
<name>A0ABY8IYB2_9BACI</name>
<protein>
    <submittedName>
        <fullName evidence="4">NUDIX hydrolase</fullName>
        <ecNumber evidence="4">3.6.-.-</ecNumber>
    </submittedName>
</protein>
<dbReference type="SUPFAM" id="SSF55811">
    <property type="entry name" value="Nudix"/>
    <property type="match status" value="1"/>
</dbReference>
<dbReference type="GO" id="GO:0016787">
    <property type="term" value="F:hydrolase activity"/>
    <property type="evidence" value="ECO:0007669"/>
    <property type="project" value="UniProtKB-KW"/>
</dbReference>
<evidence type="ECO:0000313" key="5">
    <source>
        <dbReference type="Proteomes" id="UP001221597"/>
    </source>
</evidence>
<dbReference type="CDD" id="cd03424">
    <property type="entry name" value="NUDIX_ADPRase_Nudt5_UGPPase_Nudt14"/>
    <property type="match status" value="1"/>
</dbReference>
<dbReference type="PANTHER" id="PTHR11839">
    <property type="entry name" value="UDP/ADP-SUGAR PYROPHOSPHATASE"/>
    <property type="match status" value="1"/>
</dbReference>
<sequence length="179" mass="20228">MTSEQPWKMIESENVEVSKFTVKKEQVQLSNEDEMEFSYVSFPHGVCVLALTEDNQVIMLKQYRHAVRQWELELPAGAIDHNDNPLETAKRELLEETGYQADQWTNLGFVHPSAGSTSEAIHLFAATDAYKAGEQDLEASEEIEMQLVDMDELYALIGSGDFRHGAGLAAVLRYRCLED</sequence>
<evidence type="ECO:0000256" key="1">
    <source>
        <dbReference type="ARBA" id="ARBA00001946"/>
    </source>
</evidence>
<dbReference type="Proteomes" id="UP001221597">
    <property type="component" value="Chromosome"/>
</dbReference>
<keyword evidence="2 4" id="KW-0378">Hydrolase</keyword>
<dbReference type="EC" id="3.6.-.-" evidence="4"/>
<proteinExistence type="predicted"/>
<accession>A0ABY8IYB2</accession>
<feature type="domain" description="Nudix hydrolase" evidence="3">
    <location>
        <begin position="41"/>
        <end position="170"/>
    </location>
</feature>
<evidence type="ECO:0000313" key="4">
    <source>
        <dbReference type="EMBL" id="WFT74284.1"/>
    </source>
</evidence>
<comment type="cofactor">
    <cofactor evidence="1">
        <name>Mg(2+)</name>
        <dbReference type="ChEBI" id="CHEBI:18420"/>
    </cofactor>
</comment>
<dbReference type="EMBL" id="CP121671">
    <property type="protein sequence ID" value="WFT74284.1"/>
    <property type="molecule type" value="Genomic_DNA"/>
</dbReference>
<dbReference type="PANTHER" id="PTHR11839:SF18">
    <property type="entry name" value="NUDIX HYDROLASE DOMAIN-CONTAINING PROTEIN"/>
    <property type="match status" value="1"/>
</dbReference>
<evidence type="ECO:0000256" key="2">
    <source>
        <dbReference type="ARBA" id="ARBA00022801"/>
    </source>
</evidence>
<evidence type="ECO:0000259" key="3">
    <source>
        <dbReference type="PROSITE" id="PS51462"/>
    </source>
</evidence>
<dbReference type="InterPro" id="IPR000086">
    <property type="entry name" value="NUDIX_hydrolase_dom"/>
</dbReference>
<dbReference type="RefSeq" id="WP_283076283.1">
    <property type="nucleotide sequence ID" value="NZ_CP121671.1"/>
</dbReference>
<keyword evidence="5" id="KW-1185">Reference proteome</keyword>
<dbReference type="Gene3D" id="3.90.79.10">
    <property type="entry name" value="Nucleoside Triphosphate Pyrophosphohydrolase"/>
    <property type="match status" value="1"/>
</dbReference>
<dbReference type="Pfam" id="PF00293">
    <property type="entry name" value="NUDIX"/>
    <property type="match status" value="1"/>
</dbReference>